<proteinExistence type="predicted"/>
<keyword evidence="2" id="KW-1185">Reference proteome</keyword>
<dbReference type="Proteomes" id="UP000662373">
    <property type="component" value="Unassembled WGS sequence"/>
</dbReference>
<reference evidence="1 2" key="1">
    <citation type="submission" date="2020-09" db="EMBL/GenBank/DDBJ databases">
        <title>Draft genome of Gelidibacter salicanalis PAMC21136.</title>
        <authorList>
            <person name="Park H."/>
        </authorList>
    </citation>
    <scope>NUCLEOTIDE SEQUENCE [LARGE SCALE GENOMIC DNA]</scope>
    <source>
        <strain evidence="1 2">PAMC21136</strain>
    </source>
</reference>
<dbReference type="SUPFAM" id="SSF53756">
    <property type="entry name" value="UDP-Glycosyltransferase/glycogen phosphorylase"/>
    <property type="match status" value="1"/>
</dbReference>
<dbReference type="Gene3D" id="3.40.50.2000">
    <property type="entry name" value="Glycogen Phosphorylase B"/>
    <property type="match status" value="1"/>
</dbReference>
<evidence type="ECO:0000313" key="2">
    <source>
        <dbReference type="Proteomes" id="UP000662373"/>
    </source>
</evidence>
<name>A0A934KL02_9FLAO</name>
<dbReference type="AlphaFoldDB" id="A0A934KL02"/>
<sequence>MNNILKQTQLLFITTSSLASNPRLVKEFEALKHDFSCHVLCFKHQDWSLELSETIKSNNPEVKFIEIDRKTAFIETIFCKFIHKAAISVNSRFPKHFNVCAFANSDKALQLWLRAKVLQKKTKFSRVIAHNLGAFYPAVKVADKKDTVLQLDIEDYYPGEALYFNKTLEKQNRMQLMAHSFLRAESITYASKGIQLECEKHFKVGSQTKQLTIINAFKVEDFVEPKATSLKPLKCVWFSQHIGPNRGLEQVFQAARRLDHIEFHLIGNRNQDFLSMVDLSENVKLHDIMKQEYLHDLLSGMDVGLALEDVGADHNRNICLTNKFLAYAQAGLYILATNTFGQTEFLKSLDYNAGVIMTTSLENTLQNLDSNLLNTTTKIERWQKAKAFSWENEQLKLKQLIS</sequence>
<evidence type="ECO:0000313" key="1">
    <source>
        <dbReference type="EMBL" id="MBJ7879159.1"/>
    </source>
</evidence>
<gene>
    <name evidence="1" type="ORF">JEM65_00610</name>
</gene>
<comment type="caution">
    <text evidence="1">The sequence shown here is derived from an EMBL/GenBank/DDBJ whole genome shotgun (WGS) entry which is preliminary data.</text>
</comment>
<accession>A0A934KL02</accession>
<protein>
    <submittedName>
        <fullName evidence="1">Uncharacterized protein</fullName>
    </submittedName>
</protein>
<dbReference type="RefSeq" id="WP_199596606.1">
    <property type="nucleotide sequence ID" value="NZ_JAEHJZ010000001.1"/>
</dbReference>
<dbReference type="EMBL" id="JAEHJZ010000001">
    <property type="protein sequence ID" value="MBJ7879159.1"/>
    <property type="molecule type" value="Genomic_DNA"/>
</dbReference>
<organism evidence="1 2">
    <name type="scientific">Gelidibacter salicanalis</name>
    <dbReference type="NCBI Taxonomy" id="291193"/>
    <lineage>
        <taxon>Bacteria</taxon>
        <taxon>Pseudomonadati</taxon>
        <taxon>Bacteroidota</taxon>
        <taxon>Flavobacteriia</taxon>
        <taxon>Flavobacteriales</taxon>
        <taxon>Flavobacteriaceae</taxon>
        <taxon>Gelidibacter</taxon>
    </lineage>
</organism>